<dbReference type="InterPro" id="IPR016181">
    <property type="entry name" value="Acyl_CoA_acyltransferase"/>
</dbReference>
<evidence type="ECO:0000313" key="3">
    <source>
        <dbReference type="Proteomes" id="UP000286268"/>
    </source>
</evidence>
<dbReference type="Gene3D" id="3.40.630.30">
    <property type="match status" value="1"/>
</dbReference>
<protein>
    <submittedName>
        <fullName evidence="2">N-acetyltransferase</fullName>
    </submittedName>
</protein>
<dbReference type="SUPFAM" id="SSF55729">
    <property type="entry name" value="Acyl-CoA N-acyltransferases (Nat)"/>
    <property type="match status" value="1"/>
</dbReference>
<evidence type="ECO:0000313" key="2">
    <source>
        <dbReference type="EMBL" id="QAA32339.1"/>
    </source>
</evidence>
<dbReference type="Proteomes" id="UP000286268">
    <property type="component" value="Chromosome"/>
</dbReference>
<dbReference type="OrthoDB" id="6382410at2"/>
<dbReference type="KEGG" id="cmah:C1I91_12205"/>
<dbReference type="AlphaFoldDB" id="A0A410DTF1"/>
<evidence type="ECO:0000259" key="1">
    <source>
        <dbReference type="PROSITE" id="PS51186"/>
    </source>
</evidence>
<dbReference type="CDD" id="cd04301">
    <property type="entry name" value="NAT_SF"/>
    <property type="match status" value="1"/>
</dbReference>
<keyword evidence="3" id="KW-1185">Reference proteome</keyword>
<feature type="domain" description="N-acetyltransferase" evidence="1">
    <location>
        <begin position="1"/>
        <end position="161"/>
    </location>
</feature>
<dbReference type="GO" id="GO:0016747">
    <property type="term" value="F:acyltransferase activity, transferring groups other than amino-acyl groups"/>
    <property type="evidence" value="ECO:0007669"/>
    <property type="project" value="InterPro"/>
</dbReference>
<sequence>MDIVNVTHNNIDIFSKVLKDSATWLNSIKQPMWKYEDITSEQLLKKYRMEDMKLCYEKGNLIGVYVLQWYDPLFWASLKENECGILHKLAVCRDNAKKGDGSKLIQAAELMCKERNIKWLRLNCGTFRDRLRNFYECNGFKMVDRVFIDNRDQIRYEKFLKP</sequence>
<name>A0A410DTF1_9CLOT</name>
<dbReference type="EMBL" id="CP025746">
    <property type="protein sequence ID" value="QAA32339.1"/>
    <property type="molecule type" value="Genomic_DNA"/>
</dbReference>
<dbReference type="InterPro" id="IPR000182">
    <property type="entry name" value="GNAT_dom"/>
</dbReference>
<reference evidence="2 3" key="1">
    <citation type="submission" date="2018-01" db="EMBL/GenBank/DDBJ databases">
        <title>Genome Sequencing and Assembly of Anaerobacter polyendosporus strain CT4.</title>
        <authorList>
            <person name="Tachaapaikoon C."/>
            <person name="Sutheeworapong S."/>
            <person name="Jenjaroenpun P."/>
            <person name="Wongsurawat T."/>
            <person name="Nookeaw I."/>
            <person name="Cheawchanlertfa P."/>
            <person name="Kosugi A."/>
            <person name="Cheevadhanarak S."/>
            <person name="Ratanakhanokchai K."/>
        </authorList>
    </citation>
    <scope>NUCLEOTIDE SEQUENCE [LARGE SCALE GENOMIC DNA]</scope>
    <source>
        <strain evidence="2 3">CT4</strain>
    </source>
</reference>
<gene>
    <name evidence="2" type="ORF">C1I91_12205</name>
</gene>
<dbReference type="PROSITE" id="PS51186">
    <property type="entry name" value="GNAT"/>
    <property type="match status" value="1"/>
</dbReference>
<proteinExistence type="predicted"/>
<keyword evidence="2" id="KW-0808">Transferase</keyword>
<dbReference type="Pfam" id="PF00583">
    <property type="entry name" value="Acetyltransf_1"/>
    <property type="match status" value="1"/>
</dbReference>
<accession>A0A410DTF1</accession>
<dbReference type="RefSeq" id="WP_128213126.1">
    <property type="nucleotide sequence ID" value="NZ_CP025746.1"/>
</dbReference>
<organism evidence="2 3">
    <name type="scientific">Clostridium manihotivorum</name>
    <dbReference type="NCBI Taxonomy" id="2320868"/>
    <lineage>
        <taxon>Bacteria</taxon>
        <taxon>Bacillati</taxon>
        <taxon>Bacillota</taxon>
        <taxon>Clostridia</taxon>
        <taxon>Eubacteriales</taxon>
        <taxon>Clostridiaceae</taxon>
        <taxon>Clostridium</taxon>
    </lineage>
</organism>